<reference evidence="8" key="1">
    <citation type="journal article" date="2023" name="Mol. Phylogenet. Evol.">
        <title>Genome-scale phylogeny and comparative genomics of the fungal order Sordariales.</title>
        <authorList>
            <person name="Hensen N."/>
            <person name="Bonometti L."/>
            <person name="Westerberg I."/>
            <person name="Brannstrom I.O."/>
            <person name="Guillou S."/>
            <person name="Cros-Aarteil S."/>
            <person name="Calhoun S."/>
            <person name="Haridas S."/>
            <person name="Kuo A."/>
            <person name="Mondo S."/>
            <person name="Pangilinan J."/>
            <person name="Riley R."/>
            <person name="LaButti K."/>
            <person name="Andreopoulos B."/>
            <person name="Lipzen A."/>
            <person name="Chen C."/>
            <person name="Yan M."/>
            <person name="Daum C."/>
            <person name="Ng V."/>
            <person name="Clum A."/>
            <person name="Steindorff A."/>
            <person name="Ohm R.A."/>
            <person name="Martin F."/>
            <person name="Silar P."/>
            <person name="Natvig D.O."/>
            <person name="Lalanne C."/>
            <person name="Gautier V."/>
            <person name="Ament-Velasquez S.L."/>
            <person name="Kruys A."/>
            <person name="Hutchinson M.I."/>
            <person name="Powell A.J."/>
            <person name="Barry K."/>
            <person name="Miller A.N."/>
            <person name="Grigoriev I.V."/>
            <person name="Debuchy R."/>
            <person name="Gladieux P."/>
            <person name="Hiltunen Thoren M."/>
            <person name="Johannesson H."/>
        </authorList>
    </citation>
    <scope>NUCLEOTIDE SEQUENCE</scope>
    <source>
        <strain evidence="8">CBS 990.96</strain>
    </source>
</reference>
<comment type="similarity">
    <text evidence="1 5">Belongs to the peptidase S8 family.</text>
</comment>
<evidence type="ECO:0000256" key="3">
    <source>
        <dbReference type="ARBA" id="ARBA00022801"/>
    </source>
</evidence>
<dbReference type="Proteomes" id="UP001301958">
    <property type="component" value="Unassembled WGS sequence"/>
</dbReference>
<evidence type="ECO:0000256" key="2">
    <source>
        <dbReference type="ARBA" id="ARBA00022670"/>
    </source>
</evidence>
<reference evidence="8" key="2">
    <citation type="submission" date="2023-05" db="EMBL/GenBank/DDBJ databases">
        <authorList>
            <consortium name="Lawrence Berkeley National Laboratory"/>
            <person name="Steindorff A."/>
            <person name="Hensen N."/>
            <person name="Bonometti L."/>
            <person name="Westerberg I."/>
            <person name="Brannstrom I.O."/>
            <person name="Guillou S."/>
            <person name="Cros-Aarteil S."/>
            <person name="Calhoun S."/>
            <person name="Haridas S."/>
            <person name="Kuo A."/>
            <person name="Mondo S."/>
            <person name="Pangilinan J."/>
            <person name="Riley R."/>
            <person name="Labutti K."/>
            <person name="Andreopoulos B."/>
            <person name="Lipzen A."/>
            <person name="Chen C."/>
            <person name="Yanf M."/>
            <person name="Daum C."/>
            <person name="Ng V."/>
            <person name="Clum A."/>
            <person name="Ohm R."/>
            <person name="Martin F."/>
            <person name="Silar P."/>
            <person name="Natvig D."/>
            <person name="Lalanne C."/>
            <person name="Gautier V."/>
            <person name="Ament-Velasquez S.L."/>
            <person name="Kruys A."/>
            <person name="Hutchinson M.I."/>
            <person name="Powell A.J."/>
            <person name="Barry K."/>
            <person name="Miller A.N."/>
            <person name="Grigoriev I.V."/>
            <person name="Debuchy R."/>
            <person name="Gladieux P."/>
            <person name="Thoren M.H."/>
            <person name="Johannesson H."/>
        </authorList>
    </citation>
    <scope>NUCLEOTIDE SEQUENCE</scope>
    <source>
        <strain evidence="8">CBS 990.96</strain>
    </source>
</reference>
<dbReference type="EMBL" id="MU865454">
    <property type="protein sequence ID" value="KAK4222784.1"/>
    <property type="molecule type" value="Genomic_DNA"/>
</dbReference>
<evidence type="ECO:0000313" key="8">
    <source>
        <dbReference type="EMBL" id="KAK4222784.1"/>
    </source>
</evidence>
<protein>
    <recommendedName>
        <fullName evidence="10">Peptidase S8/S53 domain-containing protein</fullName>
    </recommendedName>
</protein>
<evidence type="ECO:0008006" key="10">
    <source>
        <dbReference type="Google" id="ProtNLM"/>
    </source>
</evidence>
<dbReference type="PROSITE" id="PS51892">
    <property type="entry name" value="SUBTILASE"/>
    <property type="match status" value="1"/>
</dbReference>
<dbReference type="PANTHER" id="PTHR43806">
    <property type="entry name" value="PEPTIDASE S8"/>
    <property type="match status" value="1"/>
</dbReference>
<organism evidence="8 9">
    <name type="scientific">Podospora fimiseda</name>
    <dbReference type="NCBI Taxonomy" id="252190"/>
    <lineage>
        <taxon>Eukaryota</taxon>
        <taxon>Fungi</taxon>
        <taxon>Dikarya</taxon>
        <taxon>Ascomycota</taxon>
        <taxon>Pezizomycotina</taxon>
        <taxon>Sordariomycetes</taxon>
        <taxon>Sordariomycetidae</taxon>
        <taxon>Sordariales</taxon>
        <taxon>Podosporaceae</taxon>
        <taxon>Podospora</taxon>
    </lineage>
</organism>
<dbReference type="Pfam" id="PF00082">
    <property type="entry name" value="Peptidase_S8"/>
    <property type="match status" value="1"/>
</dbReference>
<dbReference type="Gene3D" id="3.40.50.200">
    <property type="entry name" value="Peptidase S8/S53 domain"/>
    <property type="match status" value="1"/>
</dbReference>
<evidence type="ECO:0000259" key="6">
    <source>
        <dbReference type="Pfam" id="PF00082"/>
    </source>
</evidence>
<comment type="caution">
    <text evidence="8">The sequence shown here is derived from an EMBL/GenBank/DDBJ whole genome shotgun (WGS) entry which is preliminary data.</text>
</comment>
<accession>A0AAN6YNZ6</accession>
<evidence type="ECO:0000313" key="9">
    <source>
        <dbReference type="Proteomes" id="UP001301958"/>
    </source>
</evidence>
<dbReference type="PANTHER" id="PTHR43806:SF11">
    <property type="entry name" value="CEREVISIN-RELATED"/>
    <property type="match status" value="1"/>
</dbReference>
<dbReference type="Pfam" id="PF24476">
    <property type="entry name" value="DUF7580"/>
    <property type="match status" value="1"/>
</dbReference>
<dbReference type="InterPro" id="IPR000209">
    <property type="entry name" value="Peptidase_S8/S53_dom"/>
</dbReference>
<dbReference type="AlphaFoldDB" id="A0AAN6YNZ6"/>
<dbReference type="SUPFAM" id="SSF52743">
    <property type="entry name" value="Subtilisin-like"/>
    <property type="match status" value="1"/>
</dbReference>
<keyword evidence="4 5" id="KW-0720">Serine protease</keyword>
<feature type="active site" description="Charge relay system" evidence="5">
    <location>
        <position position="580"/>
    </location>
</feature>
<keyword evidence="9" id="KW-1185">Reference proteome</keyword>
<feature type="domain" description="DUF7580" evidence="7">
    <location>
        <begin position="169"/>
        <end position="486"/>
    </location>
</feature>
<evidence type="ECO:0000256" key="5">
    <source>
        <dbReference type="PROSITE-ProRule" id="PRU01240"/>
    </source>
</evidence>
<feature type="active site" description="Charge relay system" evidence="5">
    <location>
        <position position="618"/>
    </location>
</feature>
<dbReference type="InterPro" id="IPR050131">
    <property type="entry name" value="Peptidase_S8_subtilisin-like"/>
</dbReference>
<proteinExistence type="inferred from homology"/>
<evidence type="ECO:0000256" key="4">
    <source>
        <dbReference type="ARBA" id="ARBA00022825"/>
    </source>
</evidence>
<dbReference type="InterPro" id="IPR056002">
    <property type="entry name" value="DUF7580"/>
</dbReference>
<sequence>MTATEPCYVLAAWARPVAQAVRVMACGTTRELPSERRRLAGEIFTRLELIHTYMSSIPPYLVEPSMNQLSEKVLRELASMLIPISANRSINECVIAFQKHFDTSLQLISPAKIFSFFKKSEQSRIQFLNQDCDKLYRMLNQDEISLVQGLPADTRFLDQKNQAIHLNRRMFELLRSHLHGLEQTGPSCPGSKHPARLCLSDDDHTLSGFNLLVSPTEEMSVWQDFFVMASQPEDNPKTESIQISQQEFCKLLESQPNARVTLLLGPSPALSLLNKYQPLRFVPGAGSGETLSHILANYKLEPRDKINLAYYIARAYWQLYESELMKTKWTSQTIWFLLEHNSKASSDQIPLRPYLEFPLVHPEKPIKEAIRNDQSTHSYPRILAIGILLLEIGCAEPFLSIRRPNDISQINGDLLLAKAQLRNLRKIKWNGFGKKSYFDDAVRYCLEYKEEQSEATTRPRSKAEKDQRPGILQRRQHFYKHVVKPLGWLAKRGFETQDGDIAYIHKKSRGPDRLVLDVEGEAPINEPALAPEPSFHAGKVATPRSWLRDLNSISAEVTRYRRGIKKAGGTLKPIRIAVLDTGFTPLGDQPDASRLSPIIKQRNFVQPQDSSTEDIFGHGTFMVNLVMKCAPLAEIIVARVAQNTRNLVGSEDKIKDAILWAAGDECRADIISMSFGFPKEHKGIEQAIELASSTREKAVIFLASAGNSSSEPENFPARHPSVTAIYAANADGVFEQTNPRPRTDGASVLGTYATNLPQDLSDLINSRFPNACQPGSSVATAVAAGIAATMLAYADALPHLVAESSERTLNLLRETRGMESMFKEMTRKAHSNSSQCFIDPISFWRDTADQHAEKSGGHFFRSCVIHGCLNRLL</sequence>
<dbReference type="GO" id="GO:0006508">
    <property type="term" value="P:proteolysis"/>
    <property type="evidence" value="ECO:0007669"/>
    <property type="project" value="UniProtKB-KW"/>
</dbReference>
<dbReference type="InterPro" id="IPR036852">
    <property type="entry name" value="Peptidase_S8/S53_dom_sf"/>
</dbReference>
<keyword evidence="3 5" id="KW-0378">Hydrolase</keyword>
<evidence type="ECO:0000259" key="7">
    <source>
        <dbReference type="Pfam" id="PF24476"/>
    </source>
</evidence>
<feature type="domain" description="Peptidase S8/S53" evidence="6">
    <location>
        <begin position="574"/>
        <end position="796"/>
    </location>
</feature>
<evidence type="ECO:0000256" key="1">
    <source>
        <dbReference type="ARBA" id="ARBA00011073"/>
    </source>
</evidence>
<keyword evidence="2 5" id="KW-0645">Protease</keyword>
<gene>
    <name evidence="8" type="ORF">QBC38DRAFT_400820</name>
</gene>
<dbReference type="GO" id="GO:0004252">
    <property type="term" value="F:serine-type endopeptidase activity"/>
    <property type="evidence" value="ECO:0007669"/>
    <property type="project" value="UniProtKB-UniRule"/>
</dbReference>
<feature type="active site" description="Charge relay system" evidence="5">
    <location>
        <position position="777"/>
    </location>
</feature>
<name>A0AAN6YNZ6_9PEZI</name>